<feature type="compositionally biased region" description="Acidic residues" evidence="1">
    <location>
        <begin position="66"/>
        <end position="87"/>
    </location>
</feature>
<reference evidence="2 3" key="1">
    <citation type="submission" date="2022-09" db="EMBL/GenBank/DDBJ databases">
        <authorList>
            <person name="Palmer J.M."/>
        </authorList>
    </citation>
    <scope>NUCLEOTIDE SEQUENCE [LARGE SCALE GENOMIC DNA]</scope>
    <source>
        <strain evidence="2 3">DSM 7382</strain>
    </source>
</reference>
<evidence type="ECO:0000313" key="3">
    <source>
        <dbReference type="Proteomes" id="UP001385951"/>
    </source>
</evidence>
<name>A0AAW0GLN4_9APHY</name>
<sequence>MSSQGSSSSEYSYSSQSYRDDALRRREERNDRLIASGLRAHRSFGGIRLPVSRPPQVRAPTPEVIHEEEEFDDVGGDTEPEDDDEWDCVPIPYANPGLSRSSSSDSQETVQPEEFVITLPQPEPVFEAEQYQESIGGSQYIYANSIASPASQMSETSREYLWRDNFNDSENDSQPTPDELWALEMRRQMQREMSPRTPIMPMSNEDYRAQNTETFDFALTPTPISNITFSQKVYNARVVEVSETKRPVYNSHYTPKIRPSFQPLVTKSLARSATAHF</sequence>
<accession>A0AAW0GLN4</accession>
<feature type="region of interest" description="Disordered" evidence="1">
    <location>
        <begin position="1"/>
        <end position="25"/>
    </location>
</feature>
<comment type="caution">
    <text evidence="2">The sequence shown here is derived from an EMBL/GenBank/DDBJ whole genome shotgun (WGS) entry which is preliminary data.</text>
</comment>
<evidence type="ECO:0000256" key="1">
    <source>
        <dbReference type="SAM" id="MobiDB-lite"/>
    </source>
</evidence>
<gene>
    <name evidence="2" type="ORF">QCA50_006216</name>
</gene>
<dbReference type="EMBL" id="JASBNA010000006">
    <property type="protein sequence ID" value="KAK7691113.1"/>
    <property type="molecule type" value="Genomic_DNA"/>
</dbReference>
<proteinExistence type="predicted"/>
<protein>
    <submittedName>
        <fullName evidence="2">Uncharacterized protein</fullName>
    </submittedName>
</protein>
<feature type="compositionally biased region" description="Polar residues" evidence="1">
    <location>
        <begin position="98"/>
        <end position="110"/>
    </location>
</feature>
<evidence type="ECO:0000313" key="2">
    <source>
        <dbReference type="EMBL" id="KAK7691113.1"/>
    </source>
</evidence>
<keyword evidence="3" id="KW-1185">Reference proteome</keyword>
<feature type="compositionally biased region" description="Low complexity" evidence="1">
    <location>
        <begin position="1"/>
        <end position="17"/>
    </location>
</feature>
<dbReference type="AlphaFoldDB" id="A0AAW0GLN4"/>
<feature type="region of interest" description="Disordered" evidence="1">
    <location>
        <begin position="46"/>
        <end position="112"/>
    </location>
</feature>
<dbReference type="Proteomes" id="UP001385951">
    <property type="component" value="Unassembled WGS sequence"/>
</dbReference>
<organism evidence="2 3">
    <name type="scientific">Cerrena zonata</name>
    <dbReference type="NCBI Taxonomy" id="2478898"/>
    <lineage>
        <taxon>Eukaryota</taxon>
        <taxon>Fungi</taxon>
        <taxon>Dikarya</taxon>
        <taxon>Basidiomycota</taxon>
        <taxon>Agaricomycotina</taxon>
        <taxon>Agaricomycetes</taxon>
        <taxon>Polyporales</taxon>
        <taxon>Cerrenaceae</taxon>
        <taxon>Cerrena</taxon>
    </lineage>
</organism>